<dbReference type="Pfam" id="PF04082">
    <property type="entry name" value="Fungal_trans"/>
    <property type="match status" value="1"/>
</dbReference>
<evidence type="ECO:0000313" key="7">
    <source>
        <dbReference type="Proteomes" id="UP001201163"/>
    </source>
</evidence>
<dbReference type="SMART" id="SM00066">
    <property type="entry name" value="GAL4"/>
    <property type="match status" value="1"/>
</dbReference>
<reference evidence="6" key="1">
    <citation type="submission" date="2022-01" db="EMBL/GenBank/DDBJ databases">
        <title>Comparative genomics reveals a dynamic genome evolution in the ectomycorrhizal milk-cap (Lactarius) mushrooms.</title>
        <authorList>
            <consortium name="DOE Joint Genome Institute"/>
            <person name="Lebreton A."/>
            <person name="Tang N."/>
            <person name="Kuo A."/>
            <person name="LaButti K."/>
            <person name="Drula E."/>
            <person name="Barry K."/>
            <person name="Clum A."/>
            <person name="Lipzen A."/>
            <person name="Mousain D."/>
            <person name="Ng V."/>
            <person name="Wang R."/>
            <person name="Wang X."/>
            <person name="Dai Y."/>
            <person name="Henrissat B."/>
            <person name="Grigoriev I.V."/>
            <person name="Guerin-Laguette A."/>
            <person name="Yu F."/>
            <person name="Martin F.M."/>
        </authorList>
    </citation>
    <scope>NUCLEOTIDE SEQUENCE</scope>
    <source>
        <strain evidence="6">QP</strain>
    </source>
</reference>
<proteinExistence type="predicted"/>
<dbReference type="SMART" id="SM00906">
    <property type="entry name" value="Fungal_trans"/>
    <property type="match status" value="1"/>
</dbReference>
<keyword evidence="7" id="KW-1185">Reference proteome</keyword>
<comment type="caution">
    <text evidence="6">The sequence shown here is derived from an EMBL/GenBank/DDBJ whole genome shotgun (WGS) entry which is preliminary data.</text>
</comment>
<dbReference type="InterPro" id="IPR001138">
    <property type="entry name" value="Zn2Cys6_DnaBD"/>
</dbReference>
<dbReference type="PANTHER" id="PTHR31001">
    <property type="entry name" value="UNCHARACTERIZED TRANSCRIPTIONAL REGULATORY PROTEIN"/>
    <property type="match status" value="1"/>
</dbReference>
<dbReference type="Pfam" id="PF00172">
    <property type="entry name" value="Zn_clus"/>
    <property type="match status" value="1"/>
</dbReference>
<organism evidence="6 7">
    <name type="scientific">Lactarius akahatsu</name>
    <dbReference type="NCBI Taxonomy" id="416441"/>
    <lineage>
        <taxon>Eukaryota</taxon>
        <taxon>Fungi</taxon>
        <taxon>Dikarya</taxon>
        <taxon>Basidiomycota</taxon>
        <taxon>Agaricomycotina</taxon>
        <taxon>Agaricomycetes</taxon>
        <taxon>Russulales</taxon>
        <taxon>Russulaceae</taxon>
        <taxon>Lactarius</taxon>
    </lineage>
</organism>
<dbReference type="GO" id="GO:0003677">
    <property type="term" value="F:DNA binding"/>
    <property type="evidence" value="ECO:0007669"/>
    <property type="project" value="InterPro"/>
</dbReference>
<evidence type="ECO:0000256" key="2">
    <source>
        <dbReference type="ARBA" id="ARBA00022723"/>
    </source>
</evidence>
<evidence type="ECO:0000313" key="6">
    <source>
        <dbReference type="EMBL" id="KAH8978390.1"/>
    </source>
</evidence>
<feature type="region of interest" description="Disordered" evidence="4">
    <location>
        <begin position="135"/>
        <end position="174"/>
    </location>
</feature>
<dbReference type="SUPFAM" id="SSF57701">
    <property type="entry name" value="Zn2/Cys6 DNA-binding domain"/>
    <property type="match status" value="1"/>
</dbReference>
<evidence type="ECO:0000259" key="5">
    <source>
        <dbReference type="PROSITE" id="PS50048"/>
    </source>
</evidence>
<feature type="region of interest" description="Disordered" evidence="4">
    <location>
        <begin position="673"/>
        <end position="745"/>
    </location>
</feature>
<feature type="compositionally biased region" description="Low complexity" evidence="4">
    <location>
        <begin position="732"/>
        <end position="741"/>
    </location>
</feature>
<dbReference type="PROSITE" id="PS50048">
    <property type="entry name" value="ZN2_CY6_FUNGAL_2"/>
    <property type="match status" value="1"/>
</dbReference>
<sequence>MSHPLLYPTRPPLISLPDLPLERSRRSRCYGMLESGETSIAPQDQAPLTKRSRKILNCEPCRNSKLKCDRNRPCSSCVLRGHASLCYSADDKDPSTSPRGSPVASADTPSTNAVNATSEFRKIRQSLSLLESHLTTMQRAPRPPSDAPSGDTRTQPQRGLLSHLSTPLSSWPTQLNPGVGPTGWISYLGMRPLPDQQDESSSAGHRSPKALLASYEQDHDLVRLMPPLAVIDSLLDHYFEYCTWLYRPIDAVAFMRRWSNYKSGIWPCRITLATACVLLATAVFHLPDGHSISPGQPPVRPELGTRCYNIALMLMERHGPSTPGRDLDRIELLVARAYYLTLVTVDSEELWLLRAELVAVGTAFGLHRDPGAWSLPTNTAERRRMAWWNIVFLDRWHAFMFGRPYAISSRHFDTQLPVAYNAVDDKSSPVSTVHILLFRLAYLMGEIMDATSLRPVPYGTILDHDRLLQEWHESLPADIVMDDVTLAQSITAPLAATRRAGVQGAALRLAFLHARFALHRAHAGGSGSLCGDTPEMATSMALAIDAADALLATGTQLHPTSLGPHAANVVAHLSSLPQHVCAAAVFLTLLIADNPTRLDFQHIRTSVSHAATDLTRFVGRPFADKALNILRALEPAYAEPPVQDDERAQTLRTANALARARAVVFLAQQPYTPVTSPQPWQPEASVSPEEVLPPPVLDLSQSPQVLWAPGRSSVQNPSRKRARLQGPTGLMSSTRSSTSFSAPATPKADLSSFIMSPTQHAKQHIHSQSELQGNGTGPSSQSAPVLNFEQASGLPAFKVPNTSQDSMWNSPIGFEKGELGQFFDEMDDGKRVAQMGQ</sequence>
<evidence type="ECO:0000256" key="3">
    <source>
        <dbReference type="ARBA" id="ARBA00023242"/>
    </source>
</evidence>
<dbReference type="CDD" id="cd00067">
    <property type="entry name" value="GAL4"/>
    <property type="match status" value="1"/>
</dbReference>
<dbReference type="GO" id="GO:0005634">
    <property type="term" value="C:nucleus"/>
    <property type="evidence" value="ECO:0007669"/>
    <property type="project" value="UniProtKB-SubCell"/>
</dbReference>
<dbReference type="GO" id="GO:0000981">
    <property type="term" value="F:DNA-binding transcription factor activity, RNA polymerase II-specific"/>
    <property type="evidence" value="ECO:0007669"/>
    <property type="project" value="InterPro"/>
</dbReference>
<feature type="region of interest" description="Disordered" evidence="4">
    <location>
        <begin position="760"/>
        <end position="784"/>
    </location>
</feature>
<evidence type="ECO:0000256" key="1">
    <source>
        <dbReference type="ARBA" id="ARBA00004123"/>
    </source>
</evidence>
<keyword evidence="2" id="KW-0479">Metal-binding</keyword>
<comment type="subcellular location">
    <subcellularLocation>
        <location evidence="1">Nucleus</location>
    </subcellularLocation>
</comment>
<feature type="domain" description="Zn(2)-C6 fungal-type" evidence="5">
    <location>
        <begin position="57"/>
        <end position="86"/>
    </location>
</feature>
<dbReference type="GO" id="GO:0006351">
    <property type="term" value="P:DNA-templated transcription"/>
    <property type="evidence" value="ECO:0007669"/>
    <property type="project" value="InterPro"/>
</dbReference>
<name>A0AAD4L8N6_9AGAM</name>
<evidence type="ECO:0000256" key="4">
    <source>
        <dbReference type="SAM" id="MobiDB-lite"/>
    </source>
</evidence>
<feature type="compositionally biased region" description="Polar residues" evidence="4">
    <location>
        <begin position="107"/>
        <end position="118"/>
    </location>
</feature>
<gene>
    <name evidence="6" type="ORF">EDB92DRAFT_1910179</name>
</gene>
<keyword evidence="3" id="KW-0539">Nucleus</keyword>
<feature type="compositionally biased region" description="Polar residues" evidence="4">
    <location>
        <begin position="151"/>
        <end position="174"/>
    </location>
</feature>
<dbReference type="InterPro" id="IPR036864">
    <property type="entry name" value="Zn2-C6_fun-type_DNA-bd_sf"/>
</dbReference>
<dbReference type="CDD" id="cd12148">
    <property type="entry name" value="fungal_TF_MHR"/>
    <property type="match status" value="1"/>
</dbReference>
<dbReference type="InterPro" id="IPR050613">
    <property type="entry name" value="Sec_Metabolite_Reg"/>
</dbReference>
<dbReference type="EMBL" id="JAKELL010000231">
    <property type="protein sequence ID" value="KAH8978390.1"/>
    <property type="molecule type" value="Genomic_DNA"/>
</dbReference>
<accession>A0AAD4L8N6</accession>
<dbReference type="AlphaFoldDB" id="A0AAD4L8N6"/>
<dbReference type="Gene3D" id="4.10.240.10">
    <property type="entry name" value="Zn(2)-C6 fungal-type DNA-binding domain"/>
    <property type="match status" value="1"/>
</dbReference>
<dbReference type="Proteomes" id="UP001201163">
    <property type="component" value="Unassembled WGS sequence"/>
</dbReference>
<dbReference type="PANTHER" id="PTHR31001:SF90">
    <property type="entry name" value="CENTROMERE DNA-BINDING PROTEIN COMPLEX CBF3 SUBUNIT B"/>
    <property type="match status" value="1"/>
</dbReference>
<feature type="region of interest" description="Disordered" evidence="4">
    <location>
        <begin position="90"/>
        <end position="118"/>
    </location>
</feature>
<dbReference type="InterPro" id="IPR007219">
    <property type="entry name" value="XnlR_reg_dom"/>
</dbReference>
<protein>
    <recommendedName>
        <fullName evidence="5">Zn(2)-C6 fungal-type domain-containing protein</fullName>
    </recommendedName>
</protein>
<dbReference type="GO" id="GO:0008270">
    <property type="term" value="F:zinc ion binding"/>
    <property type="evidence" value="ECO:0007669"/>
    <property type="project" value="InterPro"/>
</dbReference>